<dbReference type="InterPro" id="IPR002938">
    <property type="entry name" value="FAD-bd"/>
</dbReference>
<dbReference type="InterPro" id="IPR050641">
    <property type="entry name" value="RIFMO-like"/>
</dbReference>
<dbReference type="PANTHER" id="PTHR43004:SF19">
    <property type="entry name" value="BINDING MONOOXYGENASE, PUTATIVE (JCVI)-RELATED"/>
    <property type="match status" value="1"/>
</dbReference>
<dbReference type="Pfam" id="PF01494">
    <property type="entry name" value="FAD_binding_3"/>
    <property type="match status" value="1"/>
</dbReference>
<dbReference type="Gene3D" id="3.40.30.20">
    <property type="match status" value="1"/>
</dbReference>
<comment type="caution">
    <text evidence="6">The sequence shown here is derived from an EMBL/GenBank/DDBJ whole genome shotgun (WGS) entry which is preliminary data.</text>
</comment>
<dbReference type="GO" id="GO:0016709">
    <property type="term" value="F:oxidoreductase activity, acting on paired donors, with incorporation or reduction of molecular oxygen, NAD(P)H as one donor, and incorporation of one atom of oxygen"/>
    <property type="evidence" value="ECO:0007669"/>
    <property type="project" value="UniProtKB-ARBA"/>
</dbReference>
<accession>A0A8H6WHY8</accession>
<dbReference type="InterPro" id="IPR038220">
    <property type="entry name" value="PHOX_C_sf"/>
</dbReference>
<reference evidence="6" key="1">
    <citation type="submission" date="2020-05" db="EMBL/GenBank/DDBJ databases">
        <title>Mycena genomes resolve the evolution of fungal bioluminescence.</title>
        <authorList>
            <person name="Tsai I.J."/>
        </authorList>
    </citation>
    <scope>NUCLEOTIDE SEQUENCE</scope>
    <source>
        <strain evidence="6">110903Hualien_Pintung</strain>
    </source>
</reference>
<name>A0A8H6WHY8_MYCCL</name>
<keyword evidence="3" id="KW-0274">FAD</keyword>
<protein>
    <submittedName>
        <fullName evidence="6">FAD-binding-3 domain-containing protein</fullName>
    </submittedName>
</protein>
<dbReference type="GO" id="GO:0071949">
    <property type="term" value="F:FAD binding"/>
    <property type="evidence" value="ECO:0007669"/>
    <property type="project" value="InterPro"/>
</dbReference>
<feature type="domain" description="FAD-binding" evidence="5">
    <location>
        <begin position="5"/>
        <end position="352"/>
    </location>
</feature>
<dbReference type="Gene3D" id="3.30.70.2450">
    <property type="match status" value="1"/>
</dbReference>
<dbReference type="AlphaFoldDB" id="A0A8H6WHY8"/>
<dbReference type="SUPFAM" id="SSF51905">
    <property type="entry name" value="FAD/NAD(P)-binding domain"/>
    <property type="match status" value="1"/>
</dbReference>
<keyword evidence="7" id="KW-1185">Reference proteome</keyword>
<evidence type="ECO:0000256" key="4">
    <source>
        <dbReference type="ARBA" id="ARBA00023002"/>
    </source>
</evidence>
<dbReference type="Proteomes" id="UP000613580">
    <property type="component" value="Unassembled WGS sequence"/>
</dbReference>
<dbReference type="Gene3D" id="3.50.50.60">
    <property type="entry name" value="FAD/NAD(P)-binding domain"/>
    <property type="match status" value="1"/>
</dbReference>
<dbReference type="PRINTS" id="PR00420">
    <property type="entry name" value="RNGMNOXGNASE"/>
</dbReference>
<proteinExistence type="predicted"/>
<evidence type="ECO:0000256" key="2">
    <source>
        <dbReference type="ARBA" id="ARBA00022630"/>
    </source>
</evidence>
<organism evidence="6 7">
    <name type="scientific">Mycena chlorophos</name>
    <name type="common">Agaric fungus</name>
    <name type="synonym">Agaricus chlorophos</name>
    <dbReference type="NCBI Taxonomy" id="658473"/>
    <lineage>
        <taxon>Eukaryota</taxon>
        <taxon>Fungi</taxon>
        <taxon>Dikarya</taxon>
        <taxon>Basidiomycota</taxon>
        <taxon>Agaricomycotina</taxon>
        <taxon>Agaricomycetes</taxon>
        <taxon>Agaricomycetidae</taxon>
        <taxon>Agaricales</taxon>
        <taxon>Marasmiineae</taxon>
        <taxon>Mycenaceae</taxon>
        <taxon>Mycena</taxon>
    </lineage>
</organism>
<dbReference type="EMBL" id="JACAZE010000003">
    <property type="protein sequence ID" value="KAF7319334.1"/>
    <property type="molecule type" value="Genomic_DNA"/>
</dbReference>
<evidence type="ECO:0000256" key="3">
    <source>
        <dbReference type="ARBA" id="ARBA00022827"/>
    </source>
</evidence>
<keyword evidence="4" id="KW-0560">Oxidoreductase</keyword>
<comment type="cofactor">
    <cofactor evidence="1">
        <name>FAD</name>
        <dbReference type="ChEBI" id="CHEBI:57692"/>
    </cofactor>
</comment>
<evidence type="ECO:0000313" key="6">
    <source>
        <dbReference type="EMBL" id="KAF7319334.1"/>
    </source>
</evidence>
<sequence length="545" mass="59148">MSTPSVLIVGSGPSGLVLAIILAQNGVSVRIIEKQTHHPIGSRGTGVQPRTLELYDTLGFLPAIEKAGSSSSILANYKPGVKEPFRTAPMAEWIEPSPSVPHPNGVSLPQYVHERILRDHLATLGCTVELGSELRSFEQHSDHVVAHITTTDASGQSKDETATFKWLVGTDGARSVVRKQLDIGFPGKVLTENWLAIGDIVVEELDGLAPGTWHQWSAGPNKFIYLRSNAKYREWMFACPRLEDTTITREEFIETFYATTERRGVKFGEMSWVSNYRPSGRIADALRSGRVFIAGDAAHVHSPTGGQGLNSSVQDVINLGWKLALVETGAAPDSLLDSYSDERRPVITQMLSMTSDLLRKTVEQMQSKDAEKLKNEAWKRGGDLLMLGVNYAGSKIILGDGDVTEPTAAYSYKLGERVRAAYRAPDASGLVLADGTETTFFHLFSMARHTILVFGTADAASVVASLGQLPKHLFSVVRVLPKDTSAAQEMVEGVTVVRDTKGFAHDGYILPTDQSTIVVVRPDSVVGAVVSDASGVETYLKKVFA</sequence>
<dbReference type="InterPro" id="IPR036188">
    <property type="entry name" value="FAD/NAD-bd_sf"/>
</dbReference>
<dbReference type="PANTHER" id="PTHR43004">
    <property type="entry name" value="TRK SYSTEM POTASSIUM UPTAKE PROTEIN"/>
    <property type="match status" value="1"/>
</dbReference>
<keyword evidence="2" id="KW-0285">Flavoprotein</keyword>
<evidence type="ECO:0000313" key="7">
    <source>
        <dbReference type="Proteomes" id="UP000613580"/>
    </source>
</evidence>
<evidence type="ECO:0000259" key="5">
    <source>
        <dbReference type="Pfam" id="PF01494"/>
    </source>
</evidence>
<evidence type="ECO:0000256" key="1">
    <source>
        <dbReference type="ARBA" id="ARBA00001974"/>
    </source>
</evidence>
<gene>
    <name evidence="6" type="ORF">HMN09_00271000</name>
</gene>
<dbReference type="OrthoDB" id="2690153at2759"/>